<gene>
    <name evidence="1" type="ORF">CTRU02_202736</name>
</gene>
<proteinExistence type="predicted"/>
<reference evidence="1 2" key="1">
    <citation type="journal article" date="2020" name="Phytopathology">
        <title>Genome Sequence Resources of Colletotrichum truncatum, C. plurivorum, C. musicola, and C. sojae: Four Species Pathogenic to Soybean (Glycine max).</title>
        <authorList>
            <person name="Rogerio F."/>
            <person name="Boufleur T.R."/>
            <person name="Ciampi-Guillardi M."/>
            <person name="Sukno S.A."/>
            <person name="Thon M.R."/>
            <person name="Massola Junior N.S."/>
            <person name="Baroncelli R."/>
        </authorList>
    </citation>
    <scope>NUCLEOTIDE SEQUENCE [LARGE SCALE GENOMIC DNA]</scope>
    <source>
        <strain evidence="1 2">CMES1059</strain>
    </source>
</reference>
<organism evidence="1 2">
    <name type="scientific">Colletotrichum truncatum</name>
    <name type="common">Anthracnose fungus</name>
    <name type="synonym">Colletotrichum capsici</name>
    <dbReference type="NCBI Taxonomy" id="5467"/>
    <lineage>
        <taxon>Eukaryota</taxon>
        <taxon>Fungi</taxon>
        <taxon>Dikarya</taxon>
        <taxon>Ascomycota</taxon>
        <taxon>Pezizomycotina</taxon>
        <taxon>Sordariomycetes</taxon>
        <taxon>Hypocreomycetidae</taxon>
        <taxon>Glomerellales</taxon>
        <taxon>Glomerellaceae</taxon>
        <taxon>Colletotrichum</taxon>
        <taxon>Colletotrichum truncatum species complex</taxon>
    </lineage>
</organism>
<evidence type="ECO:0000313" key="1">
    <source>
        <dbReference type="EMBL" id="KAL0944849.1"/>
    </source>
</evidence>
<dbReference type="EMBL" id="VUJX02000001">
    <property type="protein sequence ID" value="KAL0944849.1"/>
    <property type="molecule type" value="Genomic_DNA"/>
</dbReference>
<protein>
    <submittedName>
        <fullName evidence="1">Uncharacterized protein</fullName>
    </submittedName>
</protein>
<comment type="caution">
    <text evidence="1">The sequence shown here is derived from an EMBL/GenBank/DDBJ whole genome shotgun (WGS) entry which is preliminary data.</text>
</comment>
<name>A0ACC3ZL17_COLTU</name>
<dbReference type="Proteomes" id="UP000805649">
    <property type="component" value="Unassembled WGS sequence"/>
</dbReference>
<accession>A0ACC3ZL17</accession>
<evidence type="ECO:0000313" key="2">
    <source>
        <dbReference type="Proteomes" id="UP000805649"/>
    </source>
</evidence>
<keyword evidence="2" id="KW-1185">Reference proteome</keyword>
<sequence>MPPKKTKAERAAATAAARAAATAAREAKKRKASEVEGEEGGEGDGGQDNVPPPGPEPEPEPETPVKKKKKKPAKAAPSEKGKGKATEAEEEEEGEAEPQPLREEPCDRCVRSALNGVSLGDCRVGSATKCARCKKGKTPCYPLSRAALPFARRFLASKAVEGTPRKDLARLSATLRSLLGEEEEARKRLKVEGSGEAARESVPPVGTVPLGSDHGTTVNPPVVGSGVGRAASSSASAVRSSVSQRLAIDSLVGTIAPEPIALALSRLLDDYAAALRAGL</sequence>